<keyword evidence="2" id="KW-0443">Lipid metabolism</keyword>
<dbReference type="GO" id="GO:0006631">
    <property type="term" value="P:fatty acid metabolic process"/>
    <property type="evidence" value="ECO:0007669"/>
    <property type="project" value="UniProtKB-KW"/>
</dbReference>
<gene>
    <name evidence="3" type="ORF">IV203_036207</name>
</gene>
<keyword evidence="1" id="KW-0276">Fatty acid metabolism</keyword>
<organism evidence="3 4">
    <name type="scientific">Nitzschia inconspicua</name>
    <dbReference type="NCBI Taxonomy" id="303405"/>
    <lineage>
        <taxon>Eukaryota</taxon>
        <taxon>Sar</taxon>
        <taxon>Stramenopiles</taxon>
        <taxon>Ochrophyta</taxon>
        <taxon>Bacillariophyta</taxon>
        <taxon>Bacillariophyceae</taxon>
        <taxon>Bacillariophycidae</taxon>
        <taxon>Bacillariales</taxon>
        <taxon>Bacillariaceae</taxon>
        <taxon>Nitzschia</taxon>
    </lineage>
</organism>
<name>A0A9K3PVA4_9STRA</name>
<dbReference type="InterPro" id="IPR052377">
    <property type="entry name" value="Mitochondrial_ECH-domain"/>
</dbReference>
<dbReference type="Proteomes" id="UP000693970">
    <property type="component" value="Unassembled WGS sequence"/>
</dbReference>
<evidence type="ECO:0000256" key="1">
    <source>
        <dbReference type="ARBA" id="ARBA00022832"/>
    </source>
</evidence>
<reference evidence="3" key="2">
    <citation type="submission" date="2021-04" db="EMBL/GenBank/DDBJ databases">
        <authorList>
            <person name="Podell S."/>
        </authorList>
    </citation>
    <scope>NUCLEOTIDE SEQUENCE</scope>
    <source>
        <strain evidence="3">Hildebrandi</strain>
    </source>
</reference>
<evidence type="ECO:0000256" key="2">
    <source>
        <dbReference type="ARBA" id="ARBA00023098"/>
    </source>
</evidence>
<dbReference type="EMBL" id="JAGRRH010000013">
    <property type="protein sequence ID" value="KAG7361107.1"/>
    <property type="molecule type" value="Genomic_DNA"/>
</dbReference>
<protein>
    <submittedName>
        <fullName evidence="3">Enoyl-CoA hydratase/isomerase</fullName>
    </submittedName>
</protein>
<accession>A0A9K3PVA4</accession>
<dbReference type="CDD" id="cd06558">
    <property type="entry name" value="crotonase-like"/>
    <property type="match status" value="1"/>
</dbReference>
<reference evidence="3" key="1">
    <citation type="journal article" date="2021" name="Sci. Rep.">
        <title>Diploid genomic architecture of Nitzschia inconspicua, an elite biomass production diatom.</title>
        <authorList>
            <person name="Oliver A."/>
            <person name="Podell S."/>
            <person name="Pinowska A."/>
            <person name="Traller J.C."/>
            <person name="Smith S.R."/>
            <person name="McClure R."/>
            <person name="Beliaev A."/>
            <person name="Bohutskyi P."/>
            <person name="Hill E.A."/>
            <person name="Rabines A."/>
            <person name="Zheng H."/>
            <person name="Allen L.Z."/>
            <person name="Kuo A."/>
            <person name="Grigoriev I.V."/>
            <person name="Allen A.E."/>
            <person name="Hazlebeck D."/>
            <person name="Allen E.E."/>
        </authorList>
    </citation>
    <scope>NUCLEOTIDE SEQUENCE</scope>
    <source>
        <strain evidence="3">Hildebrandi</strain>
    </source>
</reference>
<sequence length="328" mass="35957">MKSSLSSAYAIRNVTLRVGLGRVIPRPYDDRCRAMSSTSTSHQDQSPLLQKLDSNGILTLTLNRPNQRNALNRDLLHKLNTTLKDAAKSVESTSPVRVIILQSHGYVFSSGHDLKELSEFSNLEDRTAVEQLFDLCSDTMQLFQTIPQPTICAVEGFATGAGCQLVASCDLVVASSLASFQTPGVTLGLFCHTPAVPLVRSIGKKLAMDMLLTGRTISASEALNHGLVSRMAKNAQKEAAKIAMTIATERSSVVLRMGKEIFHQQAAESDLNDAYKVASPAMAKNMDLYDAKHGIECFLGKRNPQFQDKYRCRLLAKRKISTTEFDCT</sequence>
<dbReference type="InterPro" id="IPR001753">
    <property type="entry name" value="Enoyl-CoA_hydra/iso"/>
</dbReference>
<dbReference type="Pfam" id="PF00378">
    <property type="entry name" value="ECH_1"/>
    <property type="match status" value="1"/>
</dbReference>
<keyword evidence="4" id="KW-1185">Reference proteome</keyword>
<evidence type="ECO:0000313" key="4">
    <source>
        <dbReference type="Proteomes" id="UP000693970"/>
    </source>
</evidence>
<dbReference type="AlphaFoldDB" id="A0A9K3PVA4"/>
<dbReference type="PANTHER" id="PTHR43602:SF1">
    <property type="entry name" value="ENOYL-COA HYDRATASE DOMAIN-CONTAINING PROTEIN 3, MITOCHONDRIAL"/>
    <property type="match status" value="1"/>
</dbReference>
<evidence type="ECO:0000313" key="3">
    <source>
        <dbReference type="EMBL" id="KAG7361107.1"/>
    </source>
</evidence>
<comment type="caution">
    <text evidence="3">The sequence shown here is derived from an EMBL/GenBank/DDBJ whole genome shotgun (WGS) entry which is preliminary data.</text>
</comment>
<dbReference type="GO" id="GO:0005739">
    <property type="term" value="C:mitochondrion"/>
    <property type="evidence" value="ECO:0007669"/>
    <property type="project" value="TreeGrafter"/>
</dbReference>
<proteinExistence type="predicted"/>
<dbReference type="OrthoDB" id="2139957at2759"/>
<dbReference type="PANTHER" id="PTHR43602">
    <property type="match status" value="1"/>
</dbReference>
<dbReference type="GO" id="GO:0016836">
    <property type="term" value="F:hydro-lyase activity"/>
    <property type="evidence" value="ECO:0007669"/>
    <property type="project" value="TreeGrafter"/>
</dbReference>